<dbReference type="InterPro" id="IPR010281">
    <property type="entry name" value="DUF885"/>
</dbReference>
<dbReference type="OrthoDB" id="9760040at2"/>
<dbReference type="PANTHER" id="PTHR33361">
    <property type="entry name" value="GLR0591 PROTEIN"/>
    <property type="match status" value="1"/>
</dbReference>
<keyword evidence="1" id="KW-1133">Transmembrane helix</keyword>
<dbReference type="eggNOG" id="COG4805">
    <property type="taxonomic scope" value="Bacteria"/>
</dbReference>
<evidence type="ECO:0000313" key="3">
    <source>
        <dbReference type="Proteomes" id="UP000003053"/>
    </source>
</evidence>
<dbReference type="EMBL" id="AAOG01000002">
    <property type="protein sequence ID" value="EAR12597.1"/>
    <property type="molecule type" value="Genomic_DNA"/>
</dbReference>
<dbReference type="Pfam" id="PF05960">
    <property type="entry name" value="DUF885"/>
    <property type="match status" value="1"/>
</dbReference>
<dbReference type="RefSeq" id="WP_004570265.1">
    <property type="nucleotide sequence ID" value="NZ_CH724148.1"/>
</dbReference>
<evidence type="ECO:0000256" key="1">
    <source>
        <dbReference type="SAM" id="Phobius"/>
    </source>
</evidence>
<organism evidence="2 3">
    <name type="scientific">Polaribacter irgensii 23-P</name>
    <dbReference type="NCBI Taxonomy" id="313594"/>
    <lineage>
        <taxon>Bacteria</taxon>
        <taxon>Pseudomonadati</taxon>
        <taxon>Bacteroidota</taxon>
        <taxon>Flavobacteriia</taxon>
        <taxon>Flavobacteriales</taxon>
        <taxon>Flavobacteriaceae</taxon>
    </lineage>
</organism>
<evidence type="ECO:0008006" key="4">
    <source>
        <dbReference type="Google" id="ProtNLM"/>
    </source>
</evidence>
<gene>
    <name evidence="2" type="ORF">PI23P_08225</name>
</gene>
<sequence length="630" mass="72226">MNKKRTWKFWTGRTTLGLLIIGVLWSINLIWFKPFNIKHFYDKVFVQLVIDSPELTTQVGVPILYDLSKDELDDVSDKKQWESFNQMKEDYKTLQRYDFESQSEENKLNTKILSSFLGKQVEGERFFYHEYPVNQMFGVQNSLPSLMESSHKLKDESDIEAYITRLSKFGTKFDQVLDGLKIGEEKGIIPPQFIIDRVLSEMLGFIGNKEKDSLNIKTDDQGPVKSNILYTNFNTKVSKIEGLTQAEKDAYKTRVAEQVRTTVFDAYNALILYFKGLKSKATTDAGVWKFPDGDAFYQYQLSLMTTTDYTPKEVHQIGLSEVARIKTEMRDILSVQGYADTSKEIGEIIQELNKEERFLYQNNDEGRKEIIEGYNTILDEINAGLDNAFDIRPKAAMEVKRVPKFKEEGAAGAYYTPPTMDGSSGGIFYANLRAVTETVKFGMKTLAYHEGIPGHHFQIAIQGELEEVPIFRTFPLFTAYTEGWALYAEQLAWELGFYENDPFGNLGRLQAEIFRAVRLVVDTGIHYKKWTREEAIEYMIANTGITTGEVVTEIERYIVMPGQACAYKIGMMKILELREKAKKKLGSQFDLKEFHNVVLQNGAVPLNILEEIIDEFINITHAKKTTKVQP</sequence>
<dbReference type="PANTHER" id="PTHR33361:SF2">
    <property type="entry name" value="DUF885 DOMAIN-CONTAINING PROTEIN"/>
    <property type="match status" value="1"/>
</dbReference>
<dbReference type="Proteomes" id="UP000003053">
    <property type="component" value="Unassembled WGS sequence"/>
</dbReference>
<name>A4BZK4_9FLAO</name>
<feature type="transmembrane region" description="Helical" evidence="1">
    <location>
        <begin position="12"/>
        <end position="32"/>
    </location>
</feature>
<proteinExistence type="predicted"/>
<keyword evidence="1" id="KW-0812">Transmembrane</keyword>
<keyword evidence="3" id="KW-1185">Reference proteome</keyword>
<reference evidence="2 3" key="1">
    <citation type="submission" date="2006-02" db="EMBL/GenBank/DDBJ databases">
        <authorList>
            <person name="Murray A."/>
            <person name="Staley J."/>
            <person name="Ferriera S."/>
            <person name="Johnson J."/>
            <person name="Kravitz S."/>
            <person name="Halpern A."/>
            <person name="Remington K."/>
            <person name="Beeson K."/>
            <person name="Tran B."/>
            <person name="Rogers Y.-H."/>
            <person name="Friedman R."/>
            <person name="Venter J.C."/>
        </authorList>
    </citation>
    <scope>NUCLEOTIDE SEQUENCE [LARGE SCALE GENOMIC DNA]</scope>
    <source>
        <strain evidence="2 3">23-P</strain>
    </source>
</reference>
<dbReference type="AlphaFoldDB" id="A4BZK4"/>
<keyword evidence="1" id="KW-0472">Membrane</keyword>
<dbReference type="HOGENOM" id="CLU_018914_0_0_10"/>
<dbReference type="STRING" id="313594.PI23P_08225"/>
<accession>A4BZK4</accession>
<evidence type="ECO:0000313" key="2">
    <source>
        <dbReference type="EMBL" id="EAR12597.1"/>
    </source>
</evidence>
<protein>
    <recommendedName>
        <fullName evidence="4">DUF885 domain-containing protein</fullName>
    </recommendedName>
</protein>
<comment type="caution">
    <text evidence="2">The sequence shown here is derived from an EMBL/GenBank/DDBJ whole genome shotgun (WGS) entry which is preliminary data.</text>
</comment>